<name>A0A6S7JTX5_PARCT</name>
<keyword evidence="2" id="KW-1185">Reference proteome</keyword>
<dbReference type="AlphaFoldDB" id="A0A6S7JTX5"/>
<comment type="caution">
    <text evidence="1">The sequence shown here is derived from an EMBL/GenBank/DDBJ whole genome shotgun (WGS) entry which is preliminary data.</text>
</comment>
<protein>
    <submittedName>
        <fullName evidence="1">Uncharacterized protein</fullName>
    </submittedName>
</protein>
<organism evidence="1 2">
    <name type="scientific">Paramuricea clavata</name>
    <name type="common">Red gorgonian</name>
    <name type="synonym">Violescent sea-whip</name>
    <dbReference type="NCBI Taxonomy" id="317549"/>
    <lineage>
        <taxon>Eukaryota</taxon>
        <taxon>Metazoa</taxon>
        <taxon>Cnidaria</taxon>
        <taxon>Anthozoa</taxon>
        <taxon>Octocorallia</taxon>
        <taxon>Malacalcyonacea</taxon>
        <taxon>Plexauridae</taxon>
        <taxon>Paramuricea</taxon>
    </lineage>
</organism>
<gene>
    <name evidence="1" type="ORF">PACLA_8A050257</name>
</gene>
<proteinExistence type="predicted"/>
<reference evidence="1" key="1">
    <citation type="submission" date="2020-04" db="EMBL/GenBank/DDBJ databases">
        <authorList>
            <person name="Alioto T."/>
            <person name="Alioto T."/>
            <person name="Gomez Garrido J."/>
        </authorList>
    </citation>
    <scope>NUCLEOTIDE SEQUENCE</scope>
    <source>
        <strain evidence="1">A484AB</strain>
    </source>
</reference>
<sequence>MCTENRVSGYSGNHLSTVRPKNSAILDLDNGKFIPSKEEHMLQRQDYSTIVSQIIVRNIVCLHFLSQCAPQHIKHQYQSELTKKTETVAFDYFYHPGATSDQCTLFSDRNLINRNVVEEVKNKFSACKQFFNVEIEARIVATCSIKYLRDKYY</sequence>
<accession>A0A6S7JTX5</accession>
<evidence type="ECO:0000313" key="2">
    <source>
        <dbReference type="Proteomes" id="UP001152795"/>
    </source>
</evidence>
<dbReference type="Proteomes" id="UP001152795">
    <property type="component" value="Unassembled WGS sequence"/>
</dbReference>
<dbReference type="EMBL" id="CACRXK020021862">
    <property type="protein sequence ID" value="CAB4036276.1"/>
    <property type="molecule type" value="Genomic_DNA"/>
</dbReference>
<evidence type="ECO:0000313" key="1">
    <source>
        <dbReference type="EMBL" id="CAB4036276.1"/>
    </source>
</evidence>